<dbReference type="EMBL" id="VMRJ01000004">
    <property type="protein sequence ID" value="TVT39631.1"/>
    <property type="molecule type" value="Genomic_DNA"/>
</dbReference>
<organism evidence="1 2">
    <name type="scientific">Hymenobacter setariae</name>
    <dbReference type="NCBI Taxonomy" id="2594794"/>
    <lineage>
        <taxon>Bacteria</taxon>
        <taxon>Pseudomonadati</taxon>
        <taxon>Bacteroidota</taxon>
        <taxon>Cytophagia</taxon>
        <taxon>Cytophagales</taxon>
        <taxon>Hymenobacteraceae</taxon>
        <taxon>Hymenobacter</taxon>
    </lineage>
</organism>
<dbReference type="AlphaFoldDB" id="A0A558BT10"/>
<protein>
    <submittedName>
        <fullName evidence="1">Head-tail adaptor protein</fullName>
    </submittedName>
</protein>
<gene>
    <name evidence="1" type="ORF">FNT36_18490</name>
</gene>
<proteinExistence type="predicted"/>
<comment type="caution">
    <text evidence="1">The sequence shown here is derived from an EMBL/GenBank/DDBJ whole genome shotgun (WGS) entry which is preliminary data.</text>
</comment>
<name>A0A558BT10_9BACT</name>
<dbReference type="InterPro" id="IPR038666">
    <property type="entry name" value="SSP1_head-tail_sf"/>
</dbReference>
<reference evidence="1 2" key="1">
    <citation type="submission" date="2019-07" db="EMBL/GenBank/DDBJ databases">
        <title>Hymenobacter sp. straun FUR1 Genome sequencing and assembly.</title>
        <authorList>
            <person name="Chhetri G."/>
        </authorList>
    </citation>
    <scope>NUCLEOTIDE SEQUENCE [LARGE SCALE GENOMIC DNA]</scope>
    <source>
        <strain evidence="1 2">Fur1</strain>
    </source>
</reference>
<dbReference type="OrthoDB" id="7998779at2"/>
<accession>A0A558BT10</accession>
<dbReference type="Proteomes" id="UP000317624">
    <property type="component" value="Unassembled WGS sequence"/>
</dbReference>
<dbReference type="InterPro" id="IPR008767">
    <property type="entry name" value="Phage_SPP1_head-tail_adaptor"/>
</dbReference>
<keyword evidence="2" id="KW-1185">Reference proteome</keyword>
<dbReference type="Gene3D" id="2.40.10.270">
    <property type="entry name" value="Bacteriophage SPP1 head-tail adaptor protein"/>
    <property type="match status" value="1"/>
</dbReference>
<evidence type="ECO:0000313" key="2">
    <source>
        <dbReference type="Proteomes" id="UP000317624"/>
    </source>
</evidence>
<evidence type="ECO:0000313" key="1">
    <source>
        <dbReference type="EMBL" id="TVT39631.1"/>
    </source>
</evidence>
<dbReference type="RefSeq" id="WP_144850685.1">
    <property type="nucleotide sequence ID" value="NZ_VMRJ01000004.1"/>
</dbReference>
<sequence length="106" mass="11757">MNFGKFDRQLLLQRPAVVAQNDFGESAPAGFEDVATVWGEQKPGTGAESVIGQQQTAQQAANWQIRYRADITPTWQFVCEGHTYQIIAIQEVGRRAGLLLTTYSRG</sequence>
<dbReference type="NCBIfam" id="TIGR01563">
    <property type="entry name" value="gp16_SPP1"/>
    <property type="match status" value="1"/>
</dbReference>
<dbReference type="Pfam" id="PF05521">
    <property type="entry name" value="Phage_HCP"/>
    <property type="match status" value="1"/>
</dbReference>